<feature type="domain" description="Flagellar hook-associated protein FlgK helical" evidence="10">
    <location>
        <begin position="102"/>
        <end position="297"/>
    </location>
</feature>
<dbReference type="RefSeq" id="WP_190859686.1">
    <property type="nucleotide sequence ID" value="NZ_JACXIY010000009.1"/>
</dbReference>
<dbReference type="GO" id="GO:0009424">
    <property type="term" value="C:bacterial-type flagellum hook"/>
    <property type="evidence" value="ECO:0007669"/>
    <property type="project" value="UniProtKB-UniRule"/>
</dbReference>
<dbReference type="Pfam" id="PF22638">
    <property type="entry name" value="FlgK_D1"/>
    <property type="match status" value="1"/>
</dbReference>
<gene>
    <name evidence="7 11" type="primary">flgK</name>
    <name evidence="11" type="ORF">IDH41_07470</name>
</gene>
<dbReference type="Pfam" id="PF00460">
    <property type="entry name" value="Flg_bb_rod"/>
    <property type="match status" value="1"/>
</dbReference>
<dbReference type="PRINTS" id="PR01005">
    <property type="entry name" value="FLGHOOKAP1"/>
</dbReference>
<comment type="caution">
    <text evidence="11">The sequence shown here is derived from an EMBL/GenBank/DDBJ whole genome shotgun (WGS) entry which is preliminary data.</text>
</comment>
<dbReference type="SUPFAM" id="SSF64518">
    <property type="entry name" value="Phase 1 flagellin"/>
    <property type="match status" value="1"/>
</dbReference>
<feature type="domain" description="Flagellar basal body rod protein N-terminal" evidence="8">
    <location>
        <begin position="8"/>
        <end position="37"/>
    </location>
</feature>
<evidence type="ECO:0000256" key="3">
    <source>
        <dbReference type="ARBA" id="ARBA00009677"/>
    </source>
</evidence>
<keyword evidence="12" id="KW-1185">Reference proteome</keyword>
<evidence type="ECO:0000313" key="11">
    <source>
        <dbReference type="EMBL" id="MBD2868410.1"/>
    </source>
</evidence>
<evidence type="ECO:0000256" key="7">
    <source>
        <dbReference type="RuleBase" id="RU362065"/>
    </source>
</evidence>
<dbReference type="PANTHER" id="PTHR30033:SF1">
    <property type="entry name" value="FLAGELLAR HOOK-ASSOCIATED PROTEIN 1"/>
    <property type="match status" value="1"/>
</dbReference>
<dbReference type="InterPro" id="IPR002371">
    <property type="entry name" value="FlgK"/>
</dbReference>
<dbReference type="Pfam" id="PF06429">
    <property type="entry name" value="Flg_bbr_C"/>
    <property type="match status" value="1"/>
</dbReference>
<dbReference type="NCBIfam" id="TIGR02492">
    <property type="entry name" value="flgK_ends"/>
    <property type="match status" value="1"/>
</dbReference>
<evidence type="ECO:0000259" key="8">
    <source>
        <dbReference type="Pfam" id="PF00460"/>
    </source>
</evidence>
<reference evidence="11" key="1">
    <citation type="submission" date="2020-09" db="EMBL/GenBank/DDBJ databases">
        <title>A novel bacterium of genus Paenibacillus, isolated from South China Sea.</title>
        <authorList>
            <person name="Huang H."/>
            <person name="Mo K."/>
            <person name="Hu Y."/>
        </authorList>
    </citation>
    <scope>NUCLEOTIDE SEQUENCE</scope>
    <source>
        <strain evidence="11">IB182493</strain>
    </source>
</reference>
<dbReference type="GO" id="GO:0044780">
    <property type="term" value="P:bacterial-type flagellum assembly"/>
    <property type="evidence" value="ECO:0007669"/>
    <property type="project" value="InterPro"/>
</dbReference>
<evidence type="ECO:0000256" key="2">
    <source>
        <dbReference type="ARBA" id="ARBA00004613"/>
    </source>
</evidence>
<keyword evidence="11" id="KW-0969">Cilium</keyword>
<keyword evidence="11" id="KW-0282">Flagellum</keyword>
<evidence type="ECO:0000313" key="12">
    <source>
        <dbReference type="Proteomes" id="UP000632125"/>
    </source>
</evidence>
<dbReference type="PANTHER" id="PTHR30033">
    <property type="entry name" value="FLAGELLAR HOOK-ASSOCIATED PROTEIN 1"/>
    <property type="match status" value="1"/>
</dbReference>
<proteinExistence type="inferred from homology"/>
<sequence length="519" mass="55985">MASTFHGLETARRSLFTTQSALNTTGHNIANANTAGYSRQVVNMTATRPIDAVGFSKSDAAGQLGTGVEASSITRIREKFLDNQFRNEYKSLGNFNIQLDTLTKLEGIVNEPSDTGLRTVISNFWNSWSDLSKNPENADGRKVVMEQTLAMVDAFNYTAKQLNDLKADLTENVEINLETVNSITASIAQLNGEILRIEGLGDNANDLRDQRDLLTDQLSGLININVEDQTTGYRITMGGTELVQGNTSNAVDVETITSAFASGDLNSGAIYGTIHARDHFVQGYISELDNMVQTMANGEFEITLPKGSVLPDGTVLNNVTYTGDNRILAEDTKVTVKGLNGLHQLGYSLAGDEPGIAFFTDSSGGTADLTAANITLNPAIVANSNLIASSMRVTINADGTESVVTGNNSLAVLFSQIRDTRFDFDAGTGENKNTIDAYFRSVVGQLGVQAAEANRMQANQQIIVEQVDSRRQSVSGVSLDEEMSNMIKFQHAYNAAARNMTMIDEILDKVINGMGRVGL</sequence>
<evidence type="ECO:0000259" key="10">
    <source>
        <dbReference type="Pfam" id="PF22638"/>
    </source>
</evidence>
<comment type="subcellular location">
    <subcellularLocation>
        <location evidence="1 7">Bacterial flagellum</location>
    </subcellularLocation>
    <subcellularLocation>
        <location evidence="2 7">Secreted</location>
    </subcellularLocation>
</comment>
<evidence type="ECO:0000259" key="9">
    <source>
        <dbReference type="Pfam" id="PF06429"/>
    </source>
</evidence>
<accession>A0A927CJ41</accession>
<comment type="similarity">
    <text evidence="3 7">Belongs to the flagella basal body rod proteins family.</text>
</comment>
<keyword evidence="6 7" id="KW-0975">Bacterial flagellum</keyword>
<keyword evidence="5 7" id="KW-0964">Secreted</keyword>
<keyword evidence="11" id="KW-0966">Cell projection</keyword>
<feature type="domain" description="Flagellar basal-body/hook protein C-terminal" evidence="9">
    <location>
        <begin position="473"/>
        <end position="512"/>
    </location>
</feature>
<dbReference type="EMBL" id="JACXIY010000009">
    <property type="protein sequence ID" value="MBD2868410.1"/>
    <property type="molecule type" value="Genomic_DNA"/>
</dbReference>
<evidence type="ECO:0000256" key="1">
    <source>
        <dbReference type="ARBA" id="ARBA00004365"/>
    </source>
</evidence>
<evidence type="ECO:0000256" key="5">
    <source>
        <dbReference type="ARBA" id="ARBA00022525"/>
    </source>
</evidence>
<dbReference type="GO" id="GO:0005198">
    <property type="term" value="F:structural molecule activity"/>
    <property type="evidence" value="ECO:0007669"/>
    <property type="project" value="UniProtKB-UniRule"/>
</dbReference>
<dbReference type="Proteomes" id="UP000632125">
    <property type="component" value="Unassembled WGS sequence"/>
</dbReference>
<dbReference type="GO" id="GO:0005576">
    <property type="term" value="C:extracellular region"/>
    <property type="evidence" value="ECO:0007669"/>
    <property type="project" value="UniProtKB-SubCell"/>
</dbReference>
<name>A0A927CJ41_9BACL</name>
<dbReference type="InterPro" id="IPR001444">
    <property type="entry name" value="Flag_bb_rod_N"/>
</dbReference>
<protein>
    <recommendedName>
        <fullName evidence="4 7">Flagellar hook-associated protein 1</fullName>
        <shortName evidence="7">HAP1</shortName>
    </recommendedName>
</protein>
<dbReference type="AlphaFoldDB" id="A0A927CJ41"/>
<evidence type="ECO:0000256" key="4">
    <source>
        <dbReference type="ARBA" id="ARBA00016244"/>
    </source>
</evidence>
<dbReference type="InterPro" id="IPR053927">
    <property type="entry name" value="FlgK_helical"/>
</dbReference>
<evidence type="ECO:0000256" key="6">
    <source>
        <dbReference type="ARBA" id="ARBA00023143"/>
    </source>
</evidence>
<organism evidence="11 12">
    <name type="scientific">Paenibacillus arenilitoris</name>
    <dbReference type="NCBI Taxonomy" id="2772299"/>
    <lineage>
        <taxon>Bacteria</taxon>
        <taxon>Bacillati</taxon>
        <taxon>Bacillota</taxon>
        <taxon>Bacilli</taxon>
        <taxon>Bacillales</taxon>
        <taxon>Paenibacillaceae</taxon>
        <taxon>Paenibacillus</taxon>
    </lineage>
</organism>
<dbReference type="InterPro" id="IPR010930">
    <property type="entry name" value="Flg_bb/hook_C_dom"/>
</dbReference>